<dbReference type="Proteomes" id="UP000274762">
    <property type="component" value="Unassembled WGS sequence"/>
</dbReference>
<evidence type="ECO:0000256" key="2">
    <source>
        <dbReference type="SAM" id="MobiDB-lite"/>
    </source>
</evidence>
<comment type="similarity">
    <text evidence="1">Belongs to the short-chain dehydrogenases/reductases (SDR) family.</text>
</comment>
<accession>A0A495JZ40</accession>
<dbReference type="InterPro" id="IPR020904">
    <property type="entry name" value="Sc_DH/Rdtase_CS"/>
</dbReference>
<reference evidence="4 5" key="1">
    <citation type="submission" date="2018-10" db="EMBL/GenBank/DDBJ databases">
        <title>Sequencing the genomes of 1000 actinobacteria strains.</title>
        <authorList>
            <person name="Klenk H.-P."/>
        </authorList>
    </citation>
    <scope>NUCLEOTIDE SEQUENCE [LARGE SCALE GENOMIC DNA]</scope>
    <source>
        <strain evidence="4 5">DSM 44343</strain>
    </source>
</reference>
<dbReference type="NCBIfam" id="NF006110">
    <property type="entry name" value="PRK08261.1"/>
    <property type="match status" value="1"/>
</dbReference>
<dbReference type="PANTHER" id="PTHR42760:SF78">
    <property type="entry name" value="3-OXOACYL-[ACYL-CARRIER-PROTEIN] REDUCTASE [NADH]"/>
    <property type="match status" value="1"/>
</dbReference>
<evidence type="ECO:0000256" key="1">
    <source>
        <dbReference type="ARBA" id="ARBA00006484"/>
    </source>
</evidence>
<evidence type="ECO:0000313" key="4">
    <source>
        <dbReference type="EMBL" id="RKR93775.1"/>
    </source>
</evidence>
<dbReference type="AlphaFoldDB" id="A0A315S460"/>
<proteinExistence type="inferred from homology"/>
<dbReference type="FunFam" id="3.40.50.720:FF:000614">
    <property type="entry name" value="3-oxoacyl-ACP reductase FabG"/>
    <property type="match status" value="1"/>
</dbReference>
<feature type="region of interest" description="Disordered" evidence="2">
    <location>
        <begin position="1"/>
        <end position="26"/>
    </location>
</feature>
<accession>A0A315S460</accession>
<dbReference type="InterPro" id="IPR057326">
    <property type="entry name" value="KR_dom"/>
</dbReference>
<dbReference type="InterPro" id="IPR036291">
    <property type="entry name" value="NAD(P)-bd_dom_sf"/>
</dbReference>
<dbReference type="FunFam" id="3.40.50.720:FF:000338">
    <property type="entry name" value="3-oxoacyl-ACP reductase FabG"/>
    <property type="match status" value="1"/>
</dbReference>
<dbReference type="PANTHER" id="PTHR42760">
    <property type="entry name" value="SHORT-CHAIN DEHYDROGENASES/REDUCTASES FAMILY MEMBER"/>
    <property type="match status" value="1"/>
</dbReference>
<comment type="caution">
    <text evidence="4">The sequence shown here is derived from an EMBL/GenBank/DDBJ whole genome shotgun (WGS) entry which is preliminary data.</text>
</comment>
<gene>
    <name evidence="4" type="ORF">DFJ75_0562</name>
</gene>
<dbReference type="EMBL" id="RBKV01000001">
    <property type="protein sequence ID" value="RKR93775.1"/>
    <property type="molecule type" value="Genomic_DNA"/>
</dbReference>
<evidence type="ECO:0000259" key="3">
    <source>
        <dbReference type="SMART" id="SM00822"/>
    </source>
</evidence>
<organism evidence="4 5">
    <name type="scientific">Williamsia marianensis</name>
    <dbReference type="NCBI Taxonomy" id="85044"/>
    <lineage>
        <taxon>Bacteria</taxon>
        <taxon>Bacillati</taxon>
        <taxon>Actinomycetota</taxon>
        <taxon>Actinomycetes</taxon>
        <taxon>Mycobacteriales</taxon>
        <taxon>Nocardiaceae</taxon>
        <taxon>Williamsia</taxon>
    </lineage>
</organism>
<dbReference type="InterPro" id="IPR002347">
    <property type="entry name" value="SDR_fam"/>
</dbReference>
<dbReference type="SUPFAM" id="SSF51735">
    <property type="entry name" value="NAD(P)-binding Rossmann-fold domains"/>
    <property type="match status" value="1"/>
</dbReference>
<dbReference type="PROSITE" id="PS00061">
    <property type="entry name" value="ADH_SHORT"/>
    <property type="match status" value="1"/>
</dbReference>
<sequence length="495" mass="50982">MAYSYSRVSSLSSRPRDMPDSGGAHNTHAVREAFKSKEKGVHVSATGTTDLYSTIVSSGPGAFIASKVGLPQPPTLRRYKAGEPPLAGPVLIGGNGRLIEPLRELLGDDYELIVNNTSGRGADKLGAAVLDATGITKSSELSQLFEFFAPTIRSAGNSARFVVIGTTPELIKNPSEHVAQRALEGFTRSLGKELRNGATAQLVYVSPDAKTGLSGLESTLRFLLSAKSAFVDAQVIRVDEKDAVAPASWDKPLTGKVAVVTGAARGIGATIAEVLARDGAHVIAADIPAAGEALSATANKVGGTALPIDVTAPDAGAKLAEHALERHGGIDIIVNNAGITRDKLLANMDDARWNAVIGVNLIAPQQLVDDLLEAGALREGGAVIDVSSIAGIAGNRGQTNYGTSKAGVIGLVDAYAPVLAEKKITINAVAPGFIETAMTAAIPLATREVGRRISSLQQGGQTVDVAETVAYFANPASSAVTGNVVRVCGQSMLGA</sequence>
<protein>
    <submittedName>
        <fullName evidence="4">3-oxoacyl-[acyl-carrier protein] reductase</fullName>
    </submittedName>
</protein>
<dbReference type="Gene3D" id="3.40.50.720">
    <property type="entry name" value="NAD(P)-binding Rossmann-like Domain"/>
    <property type="match status" value="2"/>
</dbReference>
<dbReference type="Pfam" id="PF13561">
    <property type="entry name" value="adh_short_C2"/>
    <property type="match status" value="1"/>
</dbReference>
<dbReference type="GO" id="GO:0016616">
    <property type="term" value="F:oxidoreductase activity, acting on the CH-OH group of donors, NAD or NADP as acceptor"/>
    <property type="evidence" value="ECO:0007669"/>
    <property type="project" value="UniProtKB-ARBA"/>
</dbReference>
<evidence type="ECO:0000313" key="5">
    <source>
        <dbReference type="Proteomes" id="UP000274762"/>
    </source>
</evidence>
<dbReference type="PRINTS" id="PR00081">
    <property type="entry name" value="GDHRDH"/>
</dbReference>
<dbReference type="SMART" id="SM00822">
    <property type="entry name" value="PKS_KR"/>
    <property type="match status" value="1"/>
</dbReference>
<feature type="compositionally biased region" description="Low complexity" evidence="2">
    <location>
        <begin position="1"/>
        <end position="13"/>
    </location>
</feature>
<dbReference type="PRINTS" id="PR00080">
    <property type="entry name" value="SDRFAMILY"/>
</dbReference>
<name>A0A315S460_WILMA</name>
<feature type="domain" description="Ketoreductase" evidence="3">
    <location>
        <begin position="256"/>
        <end position="437"/>
    </location>
</feature>